<reference evidence="5 6" key="1">
    <citation type="submission" date="2024-10" db="EMBL/GenBank/DDBJ databases">
        <title>Updated reference genomes for cyclostephanoid diatoms.</title>
        <authorList>
            <person name="Roberts W.R."/>
            <person name="Alverson A.J."/>
        </authorList>
    </citation>
    <scope>NUCLEOTIDE SEQUENCE [LARGE SCALE GENOMIC DNA]</scope>
    <source>
        <strain evidence="5 6">AJA010-31</strain>
    </source>
</reference>
<evidence type="ECO:0000313" key="5">
    <source>
        <dbReference type="EMBL" id="KAL3768341.1"/>
    </source>
</evidence>
<dbReference type="InterPro" id="IPR018114">
    <property type="entry name" value="TRYPSIN_HIS"/>
</dbReference>
<feature type="compositionally biased region" description="Basic and acidic residues" evidence="4">
    <location>
        <begin position="185"/>
        <end position="216"/>
    </location>
</feature>
<keyword evidence="2" id="KW-0732">Signal</keyword>
<feature type="region of interest" description="Disordered" evidence="4">
    <location>
        <begin position="155"/>
        <end position="245"/>
    </location>
</feature>
<dbReference type="SUPFAM" id="SSF50494">
    <property type="entry name" value="Trypsin-like serine proteases"/>
    <property type="match status" value="1"/>
</dbReference>
<dbReference type="AlphaFoldDB" id="A0ABD3MZU8"/>
<organism evidence="5 6">
    <name type="scientific">Cyclotella atomus</name>
    <dbReference type="NCBI Taxonomy" id="382360"/>
    <lineage>
        <taxon>Eukaryota</taxon>
        <taxon>Sar</taxon>
        <taxon>Stramenopiles</taxon>
        <taxon>Ochrophyta</taxon>
        <taxon>Bacillariophyta</taxon>
        <taxon>Coscinodiscophyceae</taxon>
        <taxon>Thalassiosirophycidae</taxon>
        <taxon>Stephanodiscales</taxon>
        <taxon>Stephanodiscaceae</taxon>
        <taxon>Cyclotella</taxon>
    </lineage>
</organism>
<gene>
    <name evidence="5" type="ORF">ACHAWO_006744</name>
</gene>
<name>A0ABD3MZU8_9STRA</name>
<dbReference type="Gene3D" id="2.40.10.10">
    <property type="entry name" value="Trypsin-like serine proteases"/>
    <property type="match status" value="2"/>
</dbReference>
<keyword evidence="3" id="KW-0843">Virulence</keyword>
<dbReference type="Proteomes" id="UP001530400">
    <property type="component" value="Unassembled WGS sequence"/>
</dbReference>
<evidence type="ECO:0000313" key="6">
    <source>
        <dbReference type="Proteomes" id="UP001530400"/>
    </source>
</evidence>
<evidence type="ECO:0000256" key="1">
    <source>
        <dbReference type="ARBA" id="ARBA00007664"/>
    </source>
</evidence>
<protein>
    <recommendedName>
        <fullName evidence="7">Peptidase S1 domain-containing protein</fullName>
    </recommendedName>
</protein>
<evidence type="ECO:0000256" key="3">
    <source>
        <dbReference type="ARBA" id="ARBA00023026"/>
    </source>
</evidence>
<dbReference type="EMBL" id="JALLPJ020001349">
    <property type="protein sequence ID" value="KAL3768341.1"/>
    <property type="molecule type" value="Genomic_DNA"/>
</dbReference>
<dbReference type="PROSITE" id="PS00134">
    <property type="entry name" value="TRYPSIN_HIS"/>
    <property type="match status" value="1"/>
</dbReference>
<dbReference type="PANTHER" id="PTHR15462:SF19">
    <property type="entry name" value="PEPTIDASE S1 DOMAIN-CONTAINING PROTEIN"/>
    <property type="match status" value="1"/>
</dbReference>
<sequence>MRRIRPFISLAILAHAKAQDANGRQKRLLSATSNIFKSHSQAEIFAHWTADKINSAVPLDLKIDPRSGEGFVVMQDELVSYADMFVANSQIIASPPDGAATLVKLSKVLDEENLEVELVTMSVNKNRLGRHKHGRTLGSSSSTYTLDLASIEFKPHSLENQDRRLQTDETQTDMADGFVTMKNKPPKESNKNKNKGDKKKDKDKDNAIKNKDEGGPKKKKKFLPKINDLTPSRGDKISSSQTFSARVTPSASTEARITDVSFRLVDPAGDSSDWLPVPRGVEEDIYEITIEGFSAFPASKWKYQMSVKDDEGMSIESPNVMFKVNGDVGDELEMEYDDYAYEEEEEADADGFANHDSDSKKEDMMEFDVVADSNWPYGGGIQSATGRILFEFDGSGTYVCSGTVVKDDEVKGRSVILTAAHCAYNDSMKKFATKAIFIPDQVDTKGSKSDFNCGNDKYGCWELSFAVVSKGWASNSFPENVEYDYAFYVVLDGVNAHTNGYSGGLSGTLDQDTVPMNIDFASDPVDDFGVALGYSANKDPAFRYCTNDITTIKGVPWYTNLWIDKCGMTGGASGGSWLVDMNTDGVGTIVSVNSWGFTDKVGMAGPQLQTESGSFAECLFEEAKHSNDPGHVGGYIVDC</sequence>
<evidence type="ECO:0000256" key="4">
    <source>
        <dbReference type="SAM" id="MobiDB-lite"/>
    </source>
</evidence>
<proteinExistence type="inferred from homology"/>
<dbReference type="InterPro" id="IPR043504">
    <property type="entry name" value="Peptidase_S1_PA_chymotrypsin"/>
</dbReference>
<evidence type="ECO:0000256" key="2">
    <source>
        <dbReference type="ARBA" id="ARBA00022729"/>
    </source>
</evidence>
<evidence type="ECO:0008006" key="7">
    <source>
        <dbReference type="Google" id="ProtNLM"/>
    </source>
</evidence>
<dbReference type="InterPro" id="IPR050966">
    <property type="entry name" value="Glutamyl_endopeptidase"/>
</dbReference>
<dbReference type="PANTHER" id="PTHR15462">
    <property type="entry name" value="SERINE PROTEASE"/>
    <property type="match status" value="1"/>
</dbReference>
<keyword evidence="6" id="KW-1185">Reference proteome</keyword>
<comment type="caution">
    <text evidence="5">The sequence shown here is derived from an EMBL/GenBank/DDBJ whole genome shotgun (WGS) entry which is preliminary data.</text>
</comment>
<dbReference type="InterPro" id="IPR009003">
    <property type="entry name" value="Peptidase_S1_PA"/>
</dbReference>
<comment type="similarity">
    <text evidence="1">Belongs to the peptidase S1 family.</text>
</comment>
<accession>A0ABD3MZU8</accession>
<feature type="compositionally biased region" description="Basic and acidic residues" evidence="4">
    <location>
        <begin position="155"/>
        <end position="167"/>
    </location>
</feature>